<name>A0A8J2S6T8_9CRUS</name>
<evidence type="ECO:0000256" key="6">
    <source>
        <dbReference type="SAM" id="MobiDB-lite"/>
    </source>
</evidence>
<feature type="region of interest" description="Disordered" evidence="6">
    <location>
        <begin position="651"/>
        <end position="670"/>
    </location>
</feature>
<evidence type="ECO:0000256" key="3">
    <source>
        <dbReference type="ARBA" id="ARBA00023134"/>
    </source>
</evidence>
<dbReference type="GO" id="GO:0045335">
    <property type="term" value="C:phagocytic vesicle"/>
    <property type="evidence" value="ECO:0007669"/>
    <property type="project" value="TreeGrafter"/>
</dbReference>
<dbReference type="GO" id="GO:0090385">
    <property type="term" value="P:phagosome-lysosome fusion"/>
    <property type="evidence" value="ECO:0007669"/>
    <property type="project" value="TreeGrafter"/>
</dbReference>
<feature type="compositionally biased region" description="Polar residues" evidence="6">
    <location>
        <begin position="385"/>
        <end position="400"/>
    </location>
</feature>
<dbReference type="Proteomes" id="UP000789390">
    <property type="component" value="Unassembled WGS sequence"/>
</dbReference>
<dbReference type="SMART" id="SM00174">
    <property type="entry name" value="RHO"/>
    <property type="match status" value="1"/>
</dbReference>
<evidence type="ECO:0000256" key="2">
    <source>
        <dbReference type="ARBA" id="ARBA00022741"/>
    </source>
</evidence>
<dbReference type="SMART" id="SM00173">
    <property type="entry name" value="RAS"/>
    <property type="match status" value="1"/>
</dbReference>
<dbReference type="PANTHER" id="PTHR47981:SF39">
    <property type="entry name" value="RAS-RELATED PROTEIN RAB"/>
    <property type="match status" value="1"/>
</dbReference>
<dbReference type="NCBIfam" id="TIGR00231">
    <property type="entry name" value="small_GTP"/>
    <property type="match status" value="1"/>
</dbReference>
<comment type="caution">
    <text evidence="7">The sequence shown here is derived from an EMBL/GenBank/DDBJ whole genome shotgun (WGS) entry which is preliminary data.</text>
</comment>
<feature type="compositionally biased region" description="Basic residues" evidence="6">
    <location>
        <begin position="43"/>
        <end position="56"/>
    </location>
</feature>
<evidence type="ECO:0000256" key="5">
    <source>
        <dbReference type="ARBA" id="ARBA00023289"/>
    </source>
</evidence>
<dbReference type="GO" id="GO:0005770">
    <property type="term" value="C:late endosome"/>
    <property type="evidence" value="ECO:0007669"/>
    <property type="project" value="TreeGrafter"/>
</dbReference>
<feature type="compositionally biased region" description="Low complexity" evidence="6">
    <location>
        <begin position="94"/>
        <end position="107"/>
    </location>
</feature>
<dbReference type="InterPro" id="IPR001806">
    <property type="entry name" value="Small_GTPase"/>
</dbReference>
<evidence type="ECO:0008006" key="9">
    <source>
        <dbReference type="Google" id="ProtNLM"/>
    </source>
</evidence>
<dbReference type="PRINTS" id="PR00449">
    <property type="entry name" value="RASTRNSFRMNG"/>
</dbReference>
<feature type="compositionally biased region" description="Polar residues" evidence="6">
    <location>
        <begin position="367"/>
        <end position="376"/>
    </location>
</feature>
<dbReference type="InterPro" id="IPR005225">
    <property type="entry name" value="Small_GTP-bd"/>
</dbReference>
<proteinExistence type="inferred from homology"/>
<keyword evidence="8" id="KW-1185">Reference proteome</keyword>
<dbReference type="PANTHER" id="PTHR47981">
    <property type="entry name" value="RAB FAMILY"/>
    <property type="match status" value="1"/>
</dbReference>
<dbReference type="GO" id="GO:0003924">
    <property type="term" value="F:GTPase activity"/>
    <property type="evidence" value="ECO:0007669"/>
    <property type="project" value="InterPro"/>
</dbReference>
<feature type="region of interest" description="Disordered" evidence="6">
    <location>
        <begin position="181"/>
        <end position="204"/>
    </location>
</feature>
<feature type="region of interest" description="Disordered" evidence="6">
    <location>
        <begin position="134"/>
        <end position="157"/>
    </location>
</feature>
<dbReference type="InterPro" id="IPR030697">
    <property type="entry name" value="Rab29/Rab38/Rab32"/>
</dbReference>
<accession>A0A8J2S6T8</accession>
<dbReference type="GO" id="GO:0005764">
    <property type="term" value="C:lysosome"/>
    <property type="evidence" value="ECO:0007669"/>
    <property type="project" value="TreeGrafter"/>
</dbReference>
<feature type="compositionally biased region" description="Polar residues" evidence="6">
    <location>
        <begin position="317"/>
        <end position="328"/>
    </location>
</feature>
<keyword evidence="2" id="KW-0547">Nucleotide-binding</keyword>
<dbReference type="PROSITE" id="PS51419">
    <property type="entry name" value="RAB"/>
    <property type="match status" value="1"/>
</dbReference>
<comment type="similarity">
    <text evidence="1">Belongs to the small GTPase superfamily. Rab family.</text>
</comment>
<feature type="compositionally biased region" description="Low complexity" evidence="6">
    <location>
        <begin position="338"/>
        <end position="361"/>
    </location>
</feature>
<keyword evidence="4" id="KW-0449">Lipoprotein</keyword>
<dbReference type="OrthoDB" id="245989at2759"/>
<feature type="region of interest" description="Disordered" evidence="6">
    <location>
        <begin position="317"/>
        <end position="410"/>
    </location>
</feature>
<evidence type="ECO:0000256" key="4">
    <source>
        <dbReference type="ARBA" id="ARBA00023288"/>
    </source>
</evidence>
<keyword evidence="3" id="KW-0342">GTP-binding</keyword>
<dbReference type="SMART" id="SM00176">
    <property type="entry name" value="RAN"/>
    <property type="match status" value="1"/>
</dbReference>
<protein>
    <recommendedName>
        <fullName evidence="9">Ras-related protein Rab-32</fullName>
    </recommendedName>
</protein>
<evidence type="ECO:0000313" key="7">
    <source>
        <dbReference type="EMBL" id="CAH0111733.1"/>
    </source>
</evidence>
<dbReference type="CDD" id="cd04107">
    <property type="entry name" value="Rab32_Rab38"/>
    <property type="match status" value="1"/>
</dbReference>
<gene>
    <name evidence="7" type="ORF">DGAL_LOCUS15387</name>
</gene>
<dbReference type="AlphaFoldDB" id="A0A8J2S6T8"/>
<reference evidence="7" key="1">
    <citation type="submission" date="2021-11" db="EMBL/GenBank/DDBJ databases">
        <authorList>
            <person name="Schell T."/>
        </authorList>
    </citation>
    <scope>NUCLEOTIDE SEQUENCE</scope>
    <source>
        <strain evidence="7">M5</strain>
    </source>
</reference>
<dbReference type="EMBL" id="CAKKLH010000316">
    <property type="protein sequence ID" value="CAH0111733.1"/>
    <property type="molecule type" value="Genomic_DNA"/>
</dbReference>
<dbReference type="SUPFAM" id="SSF52540">
    <property type="entry name" value="P-loop containing nucleoside triphosphate hydrolases"/>
    <property type="match status" value="1"/>
</dbReference>
<feature type="compositionally biased region" description="Polar residues" evidence="6">
    <location>
        <begin position="181"/>
        <end position="196"/>
    </location>
</feature>
<evidence type="ECO:0000313" key="8">
    <source>
        <dbReference type="Proteomes" id="UP000789390"/>
    </source>
</evidence>
<feature type="compositionally biased region" description="Basic and acidic residues" evidence="6">
    <location>
        <begin position="1"/>
        <end position="14"/>
    </location>
</feature>
<keyword evidence="5" id="KW-0636">Prenylation</keyword>
<sequence>METKPVETGNKSEGDEQQLSPTKPALQQQQQQENIRRSPLGFLKKRVKSGSGKKRRDSGNSEGEYESVETIDEEGSDKVIASPKNTVASRRLSLDSAPSSQQSSKESLNVKEKPRQYRGIAKVFHDLKYLNRSRIRKSHSAPPSGMDSNQVSSPVSVADDDSFSSYATAMGARDSSGYSTPLLSSNVGSPETSLTESFVEEDEEQADVTTTTMEESYSPAQVIFNPFSASPLPPNISRVVCGVYIVGPTLRRINVADPSALPNLLASQVSALQLASPPSAPTSPQTAKMASETVAVSISPKASSLETEPVDVDETLAKSNSSSITNNKPECHQQEEATPVSTVVSSVSDATSSSPTSIAISHPAEATTLTATSAGQRSRIPLLSQHRSSVPCTSTSQETTESLKVHQPERSSSTSEFRFCFSEYNGEGTKSPNKGLIRSLPHDPKMDTAHNTGGNDANGYPKNEHLYKVLVIGELGTGKTSIIKRYVHQFFSQHYRATIGVDFALKVVHWDQSTVIRLQLWDIAGQERFGNMTRVYYKEAVGAFIVFDVTRSSTFESVAKWKQDLDTKVQLPDGSPIPCVLLANKCDQPKEGIAASPIKMDEYCREKGFAGWFETSAKDNINIDDAAKFLVGTILQNDQWSTSIKEEDADKLDLNGKGGTAGGDKRSNCC</sequence>
<dbReference type="GO" id="GO:0008333">
    <property type="term" value="P:endosome to lysosome transport"/>
    <property type="evidence" value="ECO:0007669"/>
    <property type="project" value="TreeGrafter"/>
</dbReference>
<dbReference type="GO" id="GO:0005802">
    <property type="term" value="C:trans-Golgi network"/>
    <property type="evidence" value="ECO:0007669"/>
    <property type="project" value="InterPro"/>
</dbReference>
<dbReference type="SMART" id="SM00175">
    <property type="entry name" value="RAB"/>
    <property type="match status" value="1"/>
</dbReference>
<organism evidence="7 8">
    <name type="scientific">Daphnia galeata</name>
    <dbReference type="NCBI Taxonomy" id="27404"/>
    <lineage>
        <taxon>Eukaryota</taxon>
        <taxon>Metazoa</taxon>
        <taxon>Ecdysozoa</taxon>
        <taxon>Arthropoda</taxon>
        <taxon>Crustacea</taxon>
        <taxon>Branchiopoda</taxon>
        <taxon>Diplostraca</taxon>
        <taxon>Cladocera</taxon>
        <taxon>Anomopoda</taxon>
        <taxon>Daphniidae</taxon>
        <taxon>Daphnia</taxon>
    </lineage>
</organism>
<dbReference type="GO" id="GO:0005525">
    <property type="term" value="F:GTP binding"/>
    <property type="evidence" value="ECO:0007669"/>
    <property type="project" value="UniProtKB-KW"/>
</dbReference>
<dbReference type="Pfam" id="PF00071">
    <property type="entry name" value="Ras"/>
    <property type="match status" value="1"/>
</dbReference>
<dbReference type="InterPro" id="IPR027417">
    <property type="entry name" value="P-loop_NTPase"/>
</dbReference>
<feature type="region of interest" description="Disordered" evidence="6">
    <location>
        <begin position="427"/>
        <end position="459"/>
    </location>
</feature>
<feature type="compositionally biased region" description="Acidic residues" evidence="6">
    <location>
        <begin position="63"/>
        <end position="75"/>
    </location>
</feature>
<dbReference type="PROSITE" id="PS51421">
    <property type="entry name" value="RAS"/>
    <property type="match status" value="1"/>
</dbReference>
<dbReference type="FunFam" id="3.40.50.300:FF:000222">
    <property type="entry name" value="RAB32, member RAS oncogene family"/>
    <property type="match status" value="1"/>
</dbReference>
<dbReference type="Gene3D" id="3.40.50.300">
    <property type="entry name" value="P-loop containing nucleotide triphosphate hydrolases"/>
    <property type="match status" value="1"/>
</dbReference>
<evidence type="ECO:0000256" key="1">
    <source>
        <dbReference type="ARBA" id="ARBA00006270"/>
    </source>
</evidence>
<feature type="region of interest" description="Disordered" evidence="6">
    <location>
        <begin position="1"/>
        <end position="115"/>
    </location>
</feature>